<protein>
    <submittedName>
        <fullName evidence="1">Uncharacterized protein</fullName>
    </submittedName>
</protein>
<gene>
    <name evidence="1" type="ORF">SAMN03097708_00495</name>
</gene>
<dbReference type="EMBL" id="FMWD01000001">
    <property type="protein sequence ID" value="SCZ50770.1"/>
    <property type="molecule type" value="Genomic_DNA"/>
</dbReference>
<dbReference type="STRING" id="415747.SAMN03097708_00495"/>
<dbReference type="RefSeq" id="WP_092992223.1">
    <property type="nucleotide sequence ID" value="NZ_FMWD01000001.1"/>
</dbReference>
<organism evidence="1 2">
    <name type="scientific">Thiohalomonas denitrificans</name>
    <dbReference type="NCBI Taxonomy" id="415747"/>
    <lineage>
        <taxon>Bacteria</taxon>
        <taxon>Pseudomonadati</taxon>
        <taxon>Pseudomonadota</taxon>
        <taxon>Gammaproteobacteria</taxon>
        <taxon>Thiohalomonadales</taxon>
        <taxon>Thiohalomonadaceae</taxon>
        <taxon>Thiohalomonas</taxon>
    </lineage>
</organism>
<keyword evidence="2" id="KW-1185">Reference proteome</keyword>
<evidence type="ECO:0000313" key="2">
    <source>
        <dbReference type="Proteomes" id="UP000199648"/>
    </source>
</evidence>
<accession>A0A1G5PNS0</accession>
<name>A0A1G5PNS0_9GAMM</name>
<evidence type="ECO:0000313" key="1">
    <source>
        <dbReference type="EMBL" id="SCZ50770.1"/>
    </source>
</evidence>
<dbReference type="OrthoDB" id="5796758at2"/>
<dbReference type="AlphaFoldDB" id="A0A1G5PNS0"/>
<dbReference type="Proteomes" id="UP000199648">
    <property type="component" value="Unassembled WGS sequence"/>
</dbReference>
<proteinExistence type="predicted"/>
<reference evidence="1 2" key="1">
    <citation type="submission" date="2016-10" db="EMBL/GenBank/DDBJ databases">
        <authorList>
            <person name="de Groot N.N."/>
        </authorList>
    </citation>
    <scope>NUCLEOTIDE SEQUENCE [LARGE SCALE GENOMIC DNA]</scope>
    <source>
        <strain evidence="1 2">HLD2</strain>
    </source>
</reference>
<sequence length="87" mass="9584">MDFSALDSAVERIEADPRSGQSLLLFALTKTLSIPQGGHSYLLTKLKEMNPDTRQIAYGLMELMANGGSADPRWKEAEERMDRAIGA</sequence>